<dbReference type="Pfam" id="PF03692">
    <property type="entry name" value="CxxCxxCC"/>
    <property type="match status" value="1"/>
</dbReference>
<proteinExistence type="predicted"/>
<dbReference type="RefSeq" id="WP_092158701.1">
    <property type="nucleotide sequence ID" value="NZ_FNGA01000001.1"/>
</dbReference>
<dbReference type="InterPro" id="IPR005358">
    <property type="entry name" value="Puta_zinc/iron-chelating_dom"/>
</dbReference>
<dbReference type="OrthoDB" id="9810361at2"/>
<organism evidence="1 2">
    <name type="scientific">Maridesulfovibrio ferrireducens</name>
    <dbReference type="NCBI Taxonomy" id="246191"/>
    <lineage>
        <taxon>Bacteria</taxon>
        <taxon>Pseudomonadati</taxon>
        <taxon>Thermodesulfobacteriota</taxon>
        <taxon>Desulfovibrionia</taxon>
        <taxon>Desulfovibrionales</taxon>
        <taxon>Desulfovibrionaceae</taxon>
        <taxon>Maridesulfovibrio</taxon>
    </lineage>
</organism>
<evidence type="ECO:0000313" key="2">
    <source>
        <dbReference type="Proteomes" id="UP000199053"/>
    </source>
</evidence>
<sequence length="256" mass="29509">MSDHDNTQDFLNNLPELEAGKTFAFSCHPGISCFNACCGDLNLMLTPYDVLRLRKELGHDSKKFIHNHVDISRTPGIGFPMTKLRMLDNSKRSCPFVRDEGCSVYPNRPGACRTYPLGRASRMGEEGEMIEQFFIVKEPHCRGFEEEKEWTSEEWLKDQGLEDYNGVNDRYMRIMTRARKAGIVLDDKKLNMVFLALYQVDNFTNFVRDMNVFARLEVSEERQAAILSDEEECLNFALDWVELIVLGSSENLQPKK</sequence>
<evidence type="ECO:0000313" key="1">
    <source>
        <dbReference type="EMBL" id="SDK60059.1"/>
    </source>
</evidence>
<dbReference type="AlphaFoldDB" id="A0A1G9D835"/>
<protein>
    <submittedName>
        <fullName evidence="1">Uncharacterized protein</fullName>
    </submittedName>
</protein>
<gene>
    <name evidence="1" type="ORF">SAMN05660337_0948</name>
</gene>
<name>A0A1G9D835_9BACT</name>
<dbReference type="EMBL" id="FNGA01000001">
    <property type="protein sequence ID" value="SDK60059.1"/>
    <property type="molecule type" value="Genomic_DNA"/>
</dbReference>
<reference evidence="2" key="1">
    <citation type="submission" date="2016-10" db="EMBL/GenBank/DDBJ databases">
        <authorList>
            <person name="Varghese N."/>
            <person name="Submissions S."/>
        </authorList>
    </citation>
    <scope>NUCLEOTIDE SEQUENCE [LARGE SCALE GENOMIC DNA]</scope>
    <source>
        <strain evidence="2">DSM 16995</strain>
    </source>
</reference>
<dbReference type="PANTHER" id="PTHR35866">
    <property type="entry name" value="PUTATIVE-RELATED"/>
    <property type="match status" value="1"/>
</dbReference>
<dbReference type="PANTHER" id="PTHR35866:SF1">
    <property type="entry name" value="YKGJ FAMILY CYSTEINE CLUSTER PROTEIN"/>
    <property type="match status" value="1"/>
</dbReference>
<keyword evidence="2" id="KW-1185">Reference proteome</keyword>
<accession>A0A1G9D835</accession>
<dbReference type="Proteomes" id="UP000199053">
    <property type="component" value="Unassembled WGS sequence"/>
</dbReference>
<dbReference type="STRING" id="246191.SAMN05660337_0948"/>